<feature type="region of interest" description="Disordered" evidence="10">
    <location>
        <begin position="1"/>
        <end position="33"/>
    </location>
</feature>
<evidence type="ECO:0000256" key="2">
    <source>
        <dbReference type="ARBA" id="ARBA00006918"/>
    </source>
</evidence>
<feature type="compositionally biased region" description="Polar residues" evidence="10">
    <location>
        <begin position="491"/>
        <end position="504"/>
    </location>
</feature>
<evidence type="ECO:0000256" key="1">
    <source>
        <dbReference type="ARBA" id="ARBA00004123"/>
    </source>
</evidence>
<evidence type="ECO:0000256" key="5">
    <source>
        <dbReference type="ARBA" id="ARBA00023015"/>
    </source>
</evidence>
<accession>A0AAD6TE38</accession>
<evidence type="ECO:0000256" key="3">
    <source>
        <dbReference type="ARBA" id="ARBA00019132"/>
    </source>
</evidence>
<keyword evidence="13" id="KW-1185">Reference proteome</keyword>
<dbReference type="Gene3D" id="1.10.10.60">
    <property type="entry name" value="Homeodomain-like"/>
    <property type="match status" value="1"/>
</dbReference>
<sequence>MSNSADVRSILSLPSAAATPAPPQKKAALPSARKPDGISRELFSLIGPSSTTLVAQLAKPRLKQKPNLGAGSKIKWEWRAFKNGGRTDSLQLRHWVKASTDPDVEYPFAKYNVQRPTFTYTQEEYTLWLHDNEWTKEETDYLMAIVQEYDTRWYVIQDRYEYSGTVPRSMEDLKDRYCSVCRKLLRNRPWTGDESTKQVLLSSFAFDKEREVLRKRYVASLENRTPEQIAEEEALYMEIKRLEQNERRFKRDRDDLLRTIAGIESGLPDVVEDEVQLTGLTLDSKRSKKKGGGGGDLDSPSTPLIATPLPKRALPPPTLPKNSAYDLQHCITRTDIAGAAGAAASTKAAHQPAYLRSFKMPFPKSAIAPKVTQVLVELGVSPTRLVMPTQGNVALLEGLMDATAVLVETKKVVDKVEYDIQVLKNRLGMQSAAGAKTEEPDGGVDAMAMEVDGGDDADGDADGEGEDGRAQSVVSTRSARSRKHARRSLSISSVDTSATVSTRAGTKRQRRS</sequence>
<feature type="region of interest" description="Disordered" evidence="10">
    <location>
        <begin position="430"/>
        <end position="512"/>
    </location>
</feature>
<feature type="region of interest" description="Disordered" evidence="10">
    <location>
        <begin position="282"/>
        <end position="311"/>
    </location>
</feature>
<evidence type="ECO:0000256" key="9">
    <source>
        <dbReference type="SAM" id="Coils"/>
    </source>
</evidence>
<comment type="caution">
    <text evidence="12">The sequence shown here is derived from an EMBL/GenBank/DDBJ whole genome shotgun (WGS) entry which is preliminary data.</text>
</comment>
<feature type="compositionally biased region" description="Acidic residues" evidence="10">
    <location>
        <begin position="452"/>
        <end position="465"/>
    </location>
</feature>
<proteinExistence type="inferred from homology"/>
<name>A0AAD6TE38_9AGAR</name>
<dbReference type="Proteomes" id="UP001218188">
    <property type="component" value="Unassembled WGS sequence"/>
</dbReference>
<dbReference type="InterPro" id="IPR032563">
    <property type="entry name" value="DAMP1_SANT-like"/>
</dbReference>
<evidence type="ECO:0000256" key="10">
    <source>
        <dbReference type="SAM" id="MobiDB-lite"/>
    </source>
</evidence>
<keyword evidence="4" id="KW-0156">Chromatin regulator</keyword>
<feature type="compositionally biased region" description="Low complexity" evidence="10">
    <location>
        <begin position="11"/>
        <end position="32"/>
    </location>
</feature>
<dbReference type="GO" id="GO:0000812">
    <property type="term" value="C:Swr1 complex"/>
    <property type="evidence" value="ECO:0007669"/>
    <property type="project" value="TreeGrafter"/>
</dbReference>
<dbReference type="GO" id="GO:0006338">
    <property type="term" value="P:chromatin remodeling"/>
    <property type="evidence" value="ECO:0007669"/>
    <property type="project" value="InterPro"/>
</dbReference>
<dbReference type="SMART" id="SM00717">
    <property type="entry name" value="SANT"/>
    <property type="match status" value="1"/>
</dbReference>
<evidence type="ECO:0000313" key="12">
    <source>
        <dbReference type="EMBL" id="KAJ7044519.1"/>
    </source>
</evidence>
<comment type="function">
    <text evidence="8">Component of the SWR1 complex which mediates the ATP-dependent exchange of histone H2A for the H2A variant HZT1 leading to transcriptional regulation of selected genes by chromatin remodeling. Component of the NuA4 histone acetyltransferase complex which is involved in transcriptional activation of selected genes principally by acetylation of nucleosomal histone H4 and H2A. The NuA4 complex is also involved in DNA repair.</text>
</comment>
<evidence type="ECO:0000256" key="7">
    <source>
        <dbReference type="ARBA" id="ARBA00023242"/>
    </source>
</evidence>
<comment type="subcellular location">
    <subcellularLocation>
        <location evidence="1">Nucleus</location>
    </subcellularLocation>
</comment>
<evidence type="ECO:0000256" key="6">
    <source>
        <dbReference type="ARBA" id="ARBA00023163"/>
    </source>
</evidence>
<keyword evidence="9" id="KW-0175">Coiled coil</keyword>
<dbReference type="PANTHER" id="PTHR12855">
    <property type="entry name" value="DNA METHYLTRANSFERASE 1-ASSOCIATED PROTEIN 1 FAMILY MEMBER"/>
    <property type="match status" value="1"/>
</dbReference>
<dbReference type="InterPro" id="IPR009057">
    <property type="entry name" value="Homeodomain-like_sf"/>
</dbReference>
<evidence type="ECO:0000313" key="13">
    <source>
        <dbReference type="Proteomes" id="UP001218188"/>
    </source>
</evidence>
<dbReference type="Pfam" id="PF16282">
    <property type="entry name" value="SANT_DAMP1_like"/>
    <property type="match status" value="1"/>
</dbReference>
<feature type="coiled-coil region" evidence="9">
    <location>
        <begin position="232"/>
        <end position="259"/>
    </location>
</feature>
<feature type="domain" description="Myb-like" evidence="11">
    <location>
        <begin position="132"/>
        <end position="181"/>
    </location>
</feature>
<dbReference type="EMBL" id="JARJCM010000006">
    <property type="protein sequence ID" value="KAJ7044519.1"/>
    <property type="molecule type" value="Genomic_DNA"/>
</dbReference>
<organism evidence="12 13">
    <name type="scientific">Mycena alexandri</name>
    <dbReference type="NCBI Taxonomy" id="1745969"/>
    <lineage>
        <taxon>Eukaryota</taxon>
        <taxon>Fungi</taxon>
        <taxon>Dikarya</taxon>
        <taxon>Basidiomycota</taxon>
        <taxon>Agaricomycotina</taxon>
        <taxon>Agaricomycetes</taxon>
        <taxon>Agaricomycetidae</taxon>
        <taxon>Agaricales</taxon>
        <taxon>Marasmiineae</taxon>
        <taxon>Mycenaceae</taxon>
        <taxon>Mycena</taxon>
    </lineage>
</organism>
<dbReference type="InterPro" id="IPR027109">
    <property type="entry name" value="Swc4/Dmap1"/>
</dbReference>
<gene>
    <name evidence="12" type="ORF">C8F04DRAFT_1249803</name>
</gene>
<keyword evidence="7" id="KW-0539">Nucleus</keyword>
<dbReference type="AlphaFoldDB" id="A0AAD6TE38"/>
<dbReference type="PROSITE" id="PS50090">
    <property type="entry name" value="MYB_LIKE"/>
    <property type="match status" value="1"/>
</dbReference>
<evidence type="ECO:0000256" key="4">
    <source>
        <dbReference type="ARBA" id="ARBA00022853"/>
    </source>
</evidence>
<evidence type="ECO:0000256" key="8">
    <source>
        <dbReference type="ARBA" id="ARBA00025264"/>
    </source>
</evidence>
<comment type="similarity">
    <text evidence="2">Belongs to the SWC4 family.</text>
</comment>
<dbReference type="SUPFAM" id="SSF46689">
    <property type="entry name" value="Homeodomain-like"/>
    <property type="match status" value="1"/>
</dbReference>
<dbReference type="FunFam" id="1.10.10.60:FF:000087">
    <property type="entry name" value="DNA methyltransferase 1-associated protein 1"/>
    <property type="match status" value="1"/>
</dbReference>
<dbReference type="GO" id="GO:0006281">
    <property type="term" value="P:DNA repair"/>
    <property type="evidence" value="ECO:0007669"/>
    <property type="project" value="InterPro"/>
</dbReference>
<keyword evidence="6" id="KW-0804">Transcription</keyword>
<dbReference type="InterPro" id="IPR001005">
    <property type="entry name" value="SANT/Myb"/>
</dbReference>
<evidence type="ECO:0000259" key="11">
    <source>
        <dbReference type="PROSITE" id="PS50090"/>
    </source>
</evidence>
<reference evidence="12" key="1">
    <citation type="submission" date="2023-03" db="EMBL/GenBank/DDBJ databases">
        <title>Massive genome expansion in bonnet fungi (Mycena s.s.) driven by repeated elements and novel gene families across ecological guilds.</title>
        <authorList>
            <consortium name="Lawrence Berkeley National Laboratory"/>
            <person name="Harder C.B."/>
            <person name="Miyauchi S."/>
            <person name="Viragh M."/>
            <person name="Kuo A."/>
            <person name="Thoen E."/>
            <person name="Andreopoulos B."/>
            <person name="Lu D."/>
            <person name="Skrede I."/>
            <person name="Drula E."/>
            <person name="Henrissat B."/>
            <person name="Morin E."/>
            <person name="Kohler A."/>
            <person name="Barry K."/>
            <person name="LaButti K."/>
            <person name="Morin E."/>
            <person name="Salamov A."/>
            <person name="Lipzen A."/>
            <person name="Mereny Z."/>
            <person name="Hegedus B."/>
            <person name="Baldrian P."/>
            <person name="Stursova M."/>
            <person name="Weitz H."/>
            <person name="Taylor A."/>
            <person name="Grigoriev I.V."/>
            <person name="Nagy L.G."/>
            <person name="Martin F."/>
            <person name="Kauserud H."/>
        </authorList>
    </citation>
    <scope>NUCLEOTIDE SEQUENCE</scope>
    <source>
        <strain evidence="12">CBHHK200</strain>
    </source>
</reference>
<dbReference type="GO" id="GO:0003714">
    <property type="term" value="F:transcription corepressor activity"/>
    <property type="evidence" value="ECO:0007669"/>
    <property type="project" value="TreeGrafter"/>
</dbReference>
<dbReference type="GO" id="GO:0035267">
    <property type="term" value="C:NuA4 histone acetyltransferase complex"/>
    <property type="evidence" value="ECO:0007669"/>
    <property type="project" value="InterPro"/>
</dbReference>
<dbReference type="PANTHER" id="PTHR12855:SF10">
    <property type="entry name" value="DNA METHYLTRANSFERASE 1-ASSOCIATED PROTEIN 1"/>
    <property type="match status" value="1"/>
</dbReference>
<protein>
    <recommendedName>
        <fullName evidence="3">SWR1-complex protein 4</fullName>
    </recommendedName>
</protein>
<dbReference type="GO" id="GO:0000122">
    <property type="term" value="P:negative regulation of transcription by RNA polymerase II"/>
    <property type="evidence" value="ECO:0007669"/>
    <property type="project" value="TreeGrafter"/>
</dbReference>
<keyword evidence="5" id="KW-0805">Transcription regulation</keyword>